<protein>
    <recommendedName>
        <fullName evidence="4">Scaffolding protein</fullName>
    </recommendedName>
</protein>
<dbReference type="Proteomes" id="UP000546806">
    <property type="component" value="Unassembled WGS sequence"/>
</dbReference>
<sequence>MKTKYTGMRKFDIQHFASDDGNDGGSTEKQFTQEDMNDLAKKVRGEEKRKYAAAEKALKDSYEEDISNLNESLKAEKTKVADYDNVKQQLEEANGKITEFNSEKESAELADKLKELGVKSDRVEAFSKLIGEDKTEEALKKTLEDFPEFKASATTPKWSTEGNPNGAGAAKDKPMTMREALEQKMNNNNE</sequence>
<dbReference type="EMBL" id="JAARWW010000005">
    <property type="protein sequence ID" value="MBC2004646.1"/>
    <property type="molecule type" value="Genomic_DNA"/>
</dbReference>
<feature type="region of interest" description="Disordered" evidence="1">
    <location>
        <begin position="151"/>
        <end position="175"/>
    </location>
</feature>
<proteinExistence type="predicted"/>
<gene>
    <name evidence="2" type="ORF">HCA78_12750</name>
</gene>
<dbReference type="AlphaFoldDB" id="A0A842CU97"/>
<name>A0A842CU97_9LIST</name>
<evidence type="ECO:0000256" key="1">
    <source>
        <dbReference type="SAM" id="MobiDB-lite"/>
    </source>
</evidence>
<feature type="compositionally biased region" description="Polar residues" evidence="1">
    <location>
        <begin position="152"/>
        <end position="163"/>
    </location>
</feature>
<evidence type="ECO:0000313" key="3">
    <source>
        <dbReference type="Proteomes" id="UP000546806"/>
    </source>
</evidence>
<feature type="region of interest" description="Disordered" evidence="1">
    <location>
        <begin position="15"/>
        <end position="35"/>
    </location>
</feature>
<reference evidence="2 3" key="1">
    <citation type="submission" date="2020-03" db="EMBL/GenBank/DDBJ databases">
        <title>Soil Listeria distribution.</title>
        <authorList>
            <person name="Liao J."/>
            <person name="Wiedmann M."/>
        </authorList>
    </citation>
    <scope>NUCLEOTIDE SEQUENCE [LARGE SCALE GENOMIC DNA]</scope>
    <source>
        <strain evidence="2 3">FSL L7-0435</strain>
    </source>
</reference>
<comment type="caution">
    <text evidence="2">The sequence shown here is derived from an EMBL/GenBank/DDBJ whole genome shotgun (WGS) entry which is preliminary data.</text>
</comment>
<evidence type="ECO:0008006" key="4">
    <source>
        <dbReference type="Google" id="ProtNLM"/>
    </source>
</evidence>
<feature type="compositionally biased region" description="Polar residues" evidence="1">
    <location>
        <begin position="25"/>
        <end position="34"/>
    </location>
</feature>
<accession>A0A842CU97</accession>
<dbReference type="RefSeq" id="WP_185533655.1">
    <property type="nucleotide sequence ID" value="NZ_JAARWW010000005.1"/>
</dbReference>
<evidence type="ECO:0000313" key="2">
    <source>
        <dbReference type="EMBL" id="MBC2004646.1"/>
    </source>
</evidence>
<organism evidence="2 3">
    <name type="scientific">Listeria booriae</name>
    <dbReference type="NCBI Taxonomy" id="1552123"/>
    <lineage>
        <taxon>Bacteria</taxon>
        <taxon>Bacillati</taxon>
        <taxon>Bacillota</taxon>
        <taxon>Bacilli</taxon>
        <taxon>Bacillales</taxon>
        <taxon>Listeriaceae</taxon>
        <taxon>Listeria</taxon>
    </lineage>
</organism>